<dbReference type="EMBL" id="CP107020">
    <property type="protein sequence ID" value="UYG17734.1"/>
    <property type="molecule type" value="Genomic_DNA"/>
</dbReference>
<dbReference type="Gene3D" id="3.40.50.12370">
    <property type="match status" value="1"/>
</dbReference>
<comment type="similarity">
    <text evidence="1">Belongs to the universal stress protein A family.</text>
</comment>
<dbReference type="SUPFAM" id="SSF52402">
    <property type="entry name" value="Adenine nucleotide alpha hydrolases-like"/>
    <property type="match status" value="2"/>
</dbReference>
<dbReference type="RefSeq" id="WP_263594942.1">
    <property type="nucleotide sequence ID" value="NZ_CP107020.1"/>
</dbReference>
<feature type="domain" description="UspA" evidence="2">
    <location>
        <begin position="152"/>
        <end position="293"/>
    </location>
</feature>
<dbReference type="InterPro" id="IPR006016">
    <property type="entry name" value="UspA"/>
</dbReference>
<evidence type="ECO:0000313" key="3">
    <source>
        <dbReference type="EMBL" id="UYG17734.1"/>
    </source>
</evidence>
<protein>
    <submittedName>
        <fullName evidence="3">Universal stress protein</fullName>
    </submittedName>
</protein>
<reference evidence="3" key="1">
    <citation type="submission" date="2022-10" db="EMBL/GenBank/DDBJ databases">
        <title>Whole-Genome Sequencing of Brachybacterium huguangmaarense BRM-3, Isolated from Betula schmidtii.</title>
        <authorList>
            <person name="Haam D."/>
        </authorList>
    </citation>
    <scope>NUCLEOTIDE SEQUENCE</scope>
    <source>
        <strain evidence="3">BRM-3</strain>
    </source>
</reference>
<accession>A0ABY6G529</accession>
<dbReference type="Proteomes" id="UP001164305">
    <property type="component" value="Chromosome"/>
</dbReference>
<evidence type="ECO:0000313" key="4">
    <source>
        <dbReference type="Proteomes" id="UP001164305"/>
    </source>
</evidence>
<dbReference type="Pfam" id="PF00582">
    <property type="entry name" value="Usp"/>
    <property type="match status" value="2"/>
</dbReference>
<dbReference type="PANTHER" id="PTHR46268">
    <property type="entry name" value="STRESS RESPONSE PROTEIN NHAX"/>
    <property type="match status" value="1"/>
</dbReference>
<organism evidence="3 4">
    <name type="scientific">Brachybacterium huguangmaarense</name>
    <dbReference type="NCBI Taxonomy" id="1652028"/>
    <lineage>
        <taxon>Bacteria</taxon>
        <taxon>Bacillati</taxon>
        <taxon>Actinomycetota</taxon>
        <taxon>Actinomycetes</taxon>
        <taxon>Micrococcales</taxon>
        <taxon>Dermabacteraceae</taxon>
        <taxon>Brachybacterium</taxon>
    </lineage>
</organism>
<evidence type="ECO:0000259" key="2">
    <source>
        <dbReference type="Pfam" id="PF00582"/>
    </source>
</evidence>
<name>A0ABY6G529_9MICO</name>
<proteinExistence type="inferred from homology"/>
<feature type="domain" description="UspA" evidence="2">
    <location>
        <begin position="2"/>
        <end position="137"/>
    </location>
</feature>
<gene>
    <name evidence="3" type="ORF">BRM3_04755</name>
</gene>
<sequence length="295" mass="31120">MSIVVGFGPDTRSAGGVRFAGQLARTTGEAVVLCCVIYDSFASPALRDFNGIDDDWRRELTGMASRALAESRRALPDGVEVEEVVRTSRSVPDALEREGRDRGARLLVVGSASSGAFGRIGLGTTSDRLVHSARIPVGLAPSGYTPDGEPVRRLVVAIGPGPAPGPLAREVARTADWLGASVDIVSFAVRGTARTAMSAFTDAEVYEHWTQLARDAQKALAASLHDRAPDLEIGRHGVLNGDRWSEAVGSYPWRTGDVAVVGSSSHGGLAQVFLGSTGSRILRTSPLPVMILPRP</sequence>
<evidence type="ECO:0000256" key="1">
    <source>
        <dbReference type="ARBA" id="ARBA00008791"/>
    </source>
</evidence>
<keyword evidence="4" id="KW-1185">Reference proteome</keyword>
<dbReference type="PANTHER" id="PTHR46268:SF6">
    <property type="entry name" value="UNIVERSAL STRESS PROTEIN UP12"/>
    <property type="match status" value="1"/>
</dbReference>
<dbReference type="CDD" id="cd00293">
    <property type="entry name" value="USP-like"/>
    <property type="match status" value="1"/>
</dbReference>